<evidence type="ECO:0000313" key="2">
    <source>
        <dbReference type="EMBL" id="TFD98736.1"/>
    </source>
</evidence>
<dbReference type="EMBL" id="SOML01000001">
    <property type="protein sequence ID" value="TFD98736.1"/>
    <property type="molecule type" value="Genomic_DNA"/>
</dbReference>
<protein>
    <recommendedName>
        <fullName evidence="4">VanZ family protein</fullName>
    </recommendedName>
</protein>
<feature type="transmembrane region" description="Helical" evidence="1">
    <location>
        <begin position="106"/>
        <end position="124"/>
    </location>
</feature>
<comment type="caution">
    <text evidence="2">The sequence shown here is derived from an EMBL/GenBank/DDBJ whole genome shotgun (WGS) entry which is preliminary data.</text>
</comment>
<evidence type="ECO:0000256" key="1">
    <source>
        <dbReference type="SAM" id="Phobius"/>
    </source>
</evidence>
<keyword evidence="1" id="KW-0812">Transmembrane</keyword>
<evidence type="ECO:0000313" key="3">
    <source>
        <dbReference type="Proteomes" id="UP000297861"/>
    </source>
</evidence>
<keyword evidence="3" id="KW-1185">Reference proteome</keyword>
<proteinExistence type="predicted"/>
<dbReference type="NCBIfam" id="NF037970">
    <property type="entry name" value="vanZ_1"/>
    <property type="match status" value="1"/>
</dbReference>
<dbReference type="PANTHER" id="PTHR28008:SF1">
    <property type="entry name" value="DOMAIN PROTEIN, PUTATIVE (AFU_ORTHOLOGUE AFUA_3G10980)-RELATED"/>
    <property type="match status" value="1"/>
</dbReference>
<feature type="transmembrane region" description="Helical" evidence="1">
    <location>
        <begin position="7"/>
        <end position="29"/>
    </location>
</feature>
<organism evidence="2 3">
    <name type="scientific">Dysgonomonas capnocytophagoides</name>
    <dbReference type="NCBI Taxonomy" id="45254"/>
    <lineage>
        <taxon>Bacteria</taxon>
        <taxon>Pseudomonadati</taxon>
        <taxon>Bacteroidota</taxon>
        <taxon>Bacteroidia</taxon>
        <taxon>Bacteroidales</taxon>
        <taxon>Dysgonomonadaceae</taxon>
        <taxon>Dysgonomonas</taxon>
    </lineage>
</organism>
<dbReference type="STRING" id="1121485.GCA_000426485_01012"/>
<feature type="transmembrane region" description="Helical" evidence="1">
    <location>
        <begin position="49"/>
        <end position="64"/>
    </location>
</feature>
<dbReference type="OrthoDB" id="1524985at2"/>
<dbReference type="RefSeq" id="WP_134435243.1">
    <property type="nucleotide sequence ID" value="NZ_SOML01000001.1"/>
</dbReference>
<feature type="transmembrane region" description="Helical" evidence="1">
    <location>
        <begin position="76"/>
        <end position="94"/>
    </location>
</feature>
<accession>A0A4Y8LDX0</accession>
<name>A0A4Y8LDX0_9BACT</name>
<keyword evidence="1" id="KW-0472">Membrane</keyword>
<gene>
    <name evidence="2" type="ORF">E2605_01220</name>
</gene>
<reference evidence="2 3" key="1">
    <citation type="submission" date="2019-03" db="EMBL/GenBank/DDBJ databases">
        <title>San Antonio Military Medical Center submission to MRSN (WRAIR), pending publication.</title>
        <authorList>
            <person name="Blyth D.M."/>
            <person name="Mccarthy S.L."/>
            <person name="Schall S.E."/>
            <person name="Stam J.A."/>
            <person name="Ong A.C."/>
            <person name="Mcgann P.T."/>
        </authorList>
    </citation>
    <scope>NUCLEOTIDE SEQUENCE [LARGE SCALE GENOMIC DNA]</scope>
    <source>
        <strain evidence="2 3">MRSN571793</strain>
    </source>
</reference>
<dbReference type="AlphaFoldDB" id="A0A4Y8LDX0"/>
<dbReference type="PANTHER" id="PTHR28008">
    <property type="entry name" value="DOMAIN PROTEIN, PUTATIVE (AFU_ORTHOLOGUE AFUA_3G10980)-RELATED"/>
    <property type="match status" value="1"/>
</dbReference>
<sequence length="133" mass="15287">MKRYSILRYASVPVVISFVILYLCCFIPPRDIPEVQFDFLVPTDKIVHFLMYLGLSGATALNYIHAKQGHIHIGKLLFYAFVCPILYGGLIEILQQNYFPPRSGDWFDFLADTLGSLAALPFAFKYRNYLLNK</sequence>
<keyword evidence="1" id="KW-1133">Transmembrane helix</keyword>
<dbReference type="Proteomes" id="UP000297861">
    <property type="component" value="Unassembled WGS sequence"/>
</dbReference>
<evidence type="ECO:0008006" key="4">
    <source>
        <dbReference type="Google" id="ProtNLM"/>
    </source>
</evidence>